<accession>A0A8H3DMX8</accession>
<reference evidence="2" key="1">
    <citation type="submission" date="2021-01" db="EMBL/GenBank/DDBJ databases">
        <authorList>
            <person name="Kaushik A."/>
        </authorList>
    </citation>
    <scope>NUCLEOTIDE SEQUENCE</scope>
    <source>
        <strain evidence="2">Type strain: AG8-Rh-89/</strain>
    </source>
</reference>
<proteinExistence type="predicted"/>
<gene>
    <name evidence="2" type="ORF">RDB_LOCUS134433</name>
</gene>
<dbReference type="AlphaFoldDB" id="A0A8H3DMX8"/>
<name>A0A8H3DMX8_9AGAM</name>
<evidence type="ECO:0000313" key="3">
    <source>
        <dbReference type="Proteomes" id="UP000663850"/>
    </source>
</evidence>
<dbReference type="EMBL" id="CAJMWZ010007090">
    <property type="protein sequence ID" value="CAE6532909.1"/>
    <property type="molecule type" value="Genomic_DNA"/>
</dbReference>
<protein>
    <submittedName>
        <fullName evidence="2">Uncharacterized protein</fullName>
    </submittedName>
</protein>
<sequence>MSWLLEVICAYVVDLIYARLQEPITGATLSNAFNMKPFLVRRSVHLTSPHQLRSLFTSYALPGPRIYRERRTFSRIRPWYCLLPPPSSMSLLMTALDEIPKAGPNLINHGWIPTSRREMRYSHKWMNQTAAARFLSTPRFIIFYPTVDGTCQLRRLCAAFRCYFGQLQGANHSTPHKSLLYIPILPP</sequence>
<keyword evidence="1" id="KW-0732">Signal</keyword>
<dbReference type="Proteomes" id="UP000663850">
    <property type="component" value="Unassembled WGS sequence"/>
</dbReference>
<evidence type="ECO:0000256" key="1">
    <source>
        <dbReference type="SAM" id="SignalP"/>
    </source>
</evidence>
<feature type="chain" id="PRO_5034368999" evidence="1">
    <location>
        <begin position="19"/>
        <end position="187"/>
    </location>
</feature>
<comment type="caution">
    <text evidence="2">The sequence shown here is derived from an EMBL/GenBank/DDBJ whole genome shotgun (WGS) entry which is preliminary data.</text>
</comment>
<evidence type="ECO:0000313" key="2">
    <source>
        <dbReference type="EMBL" id="CAE6532909.1"/>
    </source>
</evidence>
<organism evidence="2 3">
    <name type="scientific">Rhizoctonia solani</name>
    <dbReference type="NCBI Taxonomy" id="456999"/>
    <lineage>
        <taxon>Eukaryota</taxon>
        <taxon>Fungi</taxon>
        <taxon>Dikarya</taxon>
        <taxon>Basidiomycota</taxon>
        <taxon>Agaricomycotina</taxon>
        <taxon>Agaricomycetes</taxon>
        <taxon>Cantharellales</taxon>
        <taxon>Ceratobasidiaceae</taxon>
        <taxon>Rhizoctonia</taxon>
    </lineage>
</organism>
<feature type="signal peptide" evidence="1">
    <location>
        <begin position="1"/>
        <end position="18"/>
    </location>
</feature>